<dbReference type="Proteomes" id="UP000199548">
    <property type="component" value="Unassembled WGS sequence"/>
</dbReference>
<keyword evidence="2" id="KW-1185">Reference proteome</keyword>
<dbReference type="STRING" id="420953.SAMN05192543_11557"/>
<reference evidence="1 2" key="1">
    <citation type="submission" date="2016-10" db="EMBL/GenBank/DDBJ databases">
        <authorList>
            <person name="de Groot N.N."/>
        </authorList>
    </citation>
    <scope>NUCLEOTIDE SEQUENCE [LARGE SCALE GENOMIC DNA]</scope>
    <source>
        <strain evidence="1 2">LMG 23650</strain>
    </source>
</reference>
<name>A0A1I3VZD3_9BURK</name>
<evidence type="ECO:0008006" key="3">
    <source>
        <dbReference type="Google" id="ProtNLM"/>
    </source>
</evidence>
<dbReference type="AlphaFoldDB" id="A0A1I3VZD3"/>
<gene>
    <name evidence="1" type="ORF">SAMN05192543_11557</name>
</gene>
<evidence type="ECO:0000313" key="1">
    <source>
        <dbReference type="EMBL" id="SFK00489.1"/>
    </source>
</evidence>
<sequence length="217" mass="24442">MSLVRNCIVNPPEPLPVSRLPKQTLHHVWSPKLKRALVFTSLDQVRLWVMLEVNPAVTTYCERPATVSAQHDCRVDFWLLRDGRPQYLALGHTDKQAPSGDGPPAALSSLSIEIIRSIDLDEHRIWIQNWMALLPYLNTGMRLIDVSLARDVVNFFDPEASFLDLEQHFVRHDPVLIRTAAIAGLHAGHLVSADLVAQSWTLNSRIQQYSKAAHHAA</sequence>
<evidence type="ECO:0000313" key="2">
    <source>
        <dbReference type="Proteomes" id="UP000199548"/>
    </source>
</evidence>
<proteinExistence type="predicted"/>
<organism evidence="1 2">
    <name type="scientific">Paraburkholderia megapolitana</name>
    <dbReference type="NCBI Taxonomy" id="420953"/>
    <lineage>
        <taxon>Bacteria</taxon>
        <taxon>Pseudomonadati</taxon>
        <taxon>Pseudomonadota</taxon>
        <taxon>Betaproteobacteria</taxon>
        <taxon>Burkholderiales</taxon>
        <taxon>Burkholderiaceae</taxon>
        <taxon>Paraburkholderia</taxon>
    </lineage>
</organism>
<protein>
    <recommendedName>
        <fullName evidence="3">TnsA endonuclease N terminal</fullName>
    </recommendedName>
</protein>
<accession>A0A1I3VZD3</accession>
<dbReference type="EMBL" id="FOQU01000015">
    <property type="protein sequence ID" value="SFK00489.1"/>
    <property type="molecule type" value="Genomic_DNA"/>
</dbReference>